<sequence length="74" mass="8145">SGRRCWGEMRSTSVCVCNARVTTISERFLERCLISSCCKTPSAALVQACSMRRATYSTKRSPTTPVMLSFSSSL</sequence>
<dbReference type="AlphaFoldDB" id="C5L4A8"/>
<dbReference type="GeneID" id="9041536"/>
<dbReference type="Proteomes" id="UP000007800">
    <property type="component" value="Unassembled WGS sequence"/>
</dbReference>
<feature type="non-terminal residue" evidence="1">
    <location>
        <position position="74"/>
    </location>
</feature>
<evidence type="ECO:0000313" key="2">
    <source>
        <dbReference type="Proteomes" id="UP000007800"/>
    </source>
</evidence>
<keyword evidence="2" id="KW-1185">Reference proteome</keyword>
<reference evidence="1 2" key="1">
    <citation type="submission" date="2008-07" db="EMBL/GenBank/DDBJ databases">
        <authorList>
            <person name="El-Sayed N."/>
            <person name="Caler E."/>
            <person name="Inman J."/>
            <person name="Amedeo P."/>
            <person name="Hass B."/>
            <person name="Wortman J."/>
        </authorList>
    </citation>
    <scope>NUCLEOTIDE SEQUENCE [LARGE SCALE GENOMIC DNA]</scope>
    <source>
        <strain evidence="2">ATCC 50983 / TXsc</strain>
    </source>
</reference>
<organism evidence="2">
    <name type="scientific">Perkinsus marinus (strain ATCC 50983 / TXsc)</name>
    <dbReference type="NCBI Taxonomy" id="423536"/>
    <lineage>
        <taxon>Eukaryota</taxon>
        <taxon>Sar</taxon>
        <taxon>Alveolata</taxon>
        <taxon>Perkinsozoa</taxon>
        <taxon>Perkinsea</taxon>
        <taxon>Perkinsida</taxon>
        <taxon>Perkinsidae</taxon>
        <taxon>Perkinsus</taxon>
    </lineage>
</organism>
<protein>
    <submittedName>
        <fullName evidence="1">Uncharacterized protein</fullName>
    </submittedName>
</protein>
<evidence type="ECO:0000313" key="1">
    <source>
        <dbReference type="EMBL" id="EER08435.1"/>
    </source>
</evidence>
<gene>
    <name evidence="1" type="ORF">Pmar_PMAR022407</name>
</gene>
<dbReference type="RefSeq" id="XP_002776619.1">
    <property type="nucleotide sequence ID" value="XM_002776573.1"/>
</dbReference>
<feature type="non-terminal residue" evidence="1">
    <location>
        <position position="1"/>
    </location>
</feature>
<proteinExistence type="predicted"/>
<accession>C5L4A8</accession>
<dbReference type="InParanoid" id="C5L4A8"/>
<dbReference type="EMBL" id="GG679063">
    <property type="protein sequence ID" value="EER08435.1"/>
    <property type="molecule type" value="Genomic_DNA"/>
</dbReference>
<name>C5L4A8_PERM5</name>